<feature type="transmembrane region" description="Helical" evidence="5">
    <location>
        <begin position="244"/>
        <end position="261"/>
    </location>
</feature>
<dbReference type="PANTHER" id="PTHR43701">
    <property type="entry name" value="MEMBRANE TRANSPORTER PROTEIN MJ0441-RELATED"/>
    <property type="match status" value="1"/>
</dbReference>
<dbReference type="EMBL" id="BAND01000103">
    <property type="protein sequence ID" value="GAJ30131.1"/>
    <property type="molecule type" value="Genomic_DNA"/>
</dbReference>
<dbReference type="GO" id="GO:0005886">
    <property type="term" value="C:plasma membrane"/>
    <property type="evidence" value="ECO:0007669"/>
    <property type="project" value="UniProtKB-SubCell"/>
</dbReference>
<evidence type="ECO:0000256" key="5">
    <source>
        <dbReference type="RuleBase" id="RU363041"/>
    </source>
</evidence>
<reference evidence="6 7" key="2">
    <citation type="journal article" date="2014" name="FEMS Microbiol. Lett.">
        <title>Draft genomic DNA sequence of the facultatively methylotrophic bacterium Acidomonas methanolica type strain MB58.</title>
        <authorList>
            <person name="Higashiura N."/>
            <person name="Hadano H."/>
            <person name="Hirakawa H."/>
            <person name="Matsutani M."/>
            <person name="Takabe S."/>
            <person name="Matsushita K."/>
            <person name="Azuma Y."/>
        </authorList>
    </citation>
    <scope>NUCLEOTIDE SEQUENCE [LARGE SCALE GENOMIC DNA]</scope>
    <source>
        <strain evidence="6 7">MB58</strain>
    </source>
</reference>
<evidence type="ECO:0000313" key="6">
    <source>
        <dbReference type="EMBL" id="GAJ30131.1"/>
    </source>
</evidence>
<keyword evidence="3 5" id="KW-1133">Transmembrane helix</keyword>
<evidence type="ECO:0000256" key="3">
    <source>
        <dbReference type="ARBA" id="ARBA00022989"/>
    </source>
</evidence>
<reference evidence="7" key="1">
    <citation type="journal article" date="2014" name="FEMS Microbiol. Lett.">
        <title>Draft Genomic DNA Sequence of the Facultatively Methylotrophic Bacterium Acidomonas methanolica type strain MB58.</title>
        <authorList>
            <person name="Higashiura N."/>
            <person name="Hadano H."/>
            <person name="Hirakawa H."/>
            <person name="Matsutani M."/>
            <person name="Takabe S."/>
            <person name="Matsushita K."/>
            <person name="Azuma Y."/>
        </authorList>
    </citation>
    <scope>NUCLEOTIDE SEQUENCE [LARGE SCALE GENOMIC DNA]</scope>
    <source>
        <strain evidence="7">MB58</strain>
    </source>
</reference>
<evidence type="ECO:0000313" key="7">
    <source>
        <dbReference type="Proteomes" id="UP000019760"/>
    </source>
</evidence>
<feature type="transmembrane region" description="Helical" evidence="5">
    <location>
        <begin position="102"/>
        <end position="119"/>
    </location>
</feature>
<evidence type="ECO:0000256" key="1">
    <source>
        <dbReference type="ARBA" id="ARBA00004141"/>
    </source>
</evidence>
<keyword evidence="7" id="KW-1185">Reference proteome</keyword>
<feature type="transmembrane region" description="Helical" evidence="5">
    <location>
        <begin position="219"/>
        <end position="237"/>
    </location>
</feature>
<sequence length="269" mass="27425">MDLLHPMLAILSGTLVGFTLGLIGGGGSIMATPLLLYVVGLQPHVAIGTGALAVSANAFANFGGHARAGNVRWRCALIFSVVGVAGAAAGSLLGKQVDGKQLISLFAVLMIVIGVLMLRRKEKPAEGADAFSAGSCGLWTPGSRNPGPLIATAFIVGVLSGFFGIGGGFLIVPGLLFATGMPMICAIGSSLLAVGAFGLTTSVTYGLSGLINWPVAAEYLLGGFAGGAAGMMLASRFATHKATLNRIFASLVFVVAFYMLYRNLPELHP</sequence>
<comment type="similarity">
    <text evidence="5">Belongs to the 4-toluene sulfonate uptake permease (TSUP) (TC 2.A.102) family.</text>
</comment>
<accession>A0A023D8L0</accession>
<dbReference type="InterPro" id="IPR002781">
    <property type="entry name" value="TM_pro_TauE-like"/>
</dbReference>
<comment type="subcellular location">
    <subcellularLocation>
        <location evidence="5">Cell membrane</location>
        <topology evidence="5">Multi-pass membrane protein</topology>
    </subcellularLocation>
    <subcellularLocation>
        <location evidence="1">Membrane</location>
        <topology evidence="1">Multi-pass membrane protein</topology>
    </subcellularLocation>
</comment>
<proteinExistence type="inferred from homology"/>
<keyword evidence="5" id="KW-1003">Cell membrane</keyword>
<evidence type="ECO:0000256" key="4">
    <source>
        <dbReference type="ARBA" id="ARBA00023136"/>
    </source>
</evidence>
<keyword evidence="2 5" id="KW-0812">Transmembrane</keyword>
<evidence type="ECO:0000256" key="2">
    <source>
        <dbReference type="ARBA" id="ARBA00022692"/>
    </source>
</evidence>
<organism evidence="6 7">
    <name type="scientific">Acidomonas methanolica NBRC 104435</name>
    <dbReference type="NCBI Taxonomy" id="1231351"/>
    <lineage>
        <taxon>Bacteria</taxon>
        <taxon>Pseudomonadati</taxon>
        <taxon>Pseudomonadota</taxon>
        <taxon>Alphaproteobacteria</taxon>
        <taxon>Acetobacterales</taxon>
        <taxon>Acetobacteraceae</taxon>
        <taxon>Acidomonas</taxon>
    </lineage>
</organism>
<name>A0A023D8L0_ACIMT</name>
<feature type="transmembrane region" description="Helical" evidence="5">
    <location>
        <begin position="71"/>
        <end position="90"/>
    </location>
</feature>
<feature type="transmembrane region" description="Helical" evidence="5">
    <location>
        <begin position="6"/>
        <end position="27"/>
    </location>
</feature>
<feature type="transmembrane region" description="Helical" evidence="5">
    <location>
        <begin position="34"/>
        <end position="59"/>
    </location>
</feature>
<feature type="transmembrane region" description="Helical" evidence="5">
    <location>
        <begin position="149"/>
        <end position="172"/>
    </location>
</feature>
<dbReference type="RefSeq" id="WP_042060765.1">
    <property type="nucleotide sequence ID" value="NZ_BAND01000103.1"/>
</dbReference>
<keyword evidence="4 5" id="KW-0472">Membrane</keyword>
<dbReference type="InterPro" id="IPR051598">
    <property type="entry name" value="TSUP/Inactive_protease-like"/>
</dbReference>
<dbReference type="Proteomes" id="UP000019760">
    <property type="component" value="Unassembled WGS sequence"/>
</dbReference>
<dbReference type="PANTHER" id="PTHR43701:SF2">
    <property type="entry name" value="MEMBRANE TRANSPORTER PROTEIN YJNA-RELATED"/>
    <property type="match status" value="1"/>
</dbReference>
<dbReference type="AlphaFoldDB" id="A0A023D8L0"/>
<comment type="caution">
    <text evidence="6">The sequence shown here is derived from an EMBL/GenBank/DDBJ whole genome shotgun (WGS) entry which is preliminary data.</text>
</comment>
<dbReference type="Pfam" id="PF01925">
    <property type="entry name" value="TauE"/>
    <property type="match status" value="1"/>
</dbReference>
<gene>
    <name evidence="6" type="ORF">Amme_104_039</name>
</gene>
<feature type="transmembrane region" description="Helical" evidence="5">
    <location>
        <begin position="184"/>
        <end position="207"/>
    </location>
</feature>
<protein>
    <recommendedName>
        <fullName evidence="5">Probable membrane transporter protein</fullName>
    </recommendedName>
</protein>